<proteinExistence type="predicted"/>
<organism evidence="2 3">
    <name type="scientific">Microthyrium microscopicum</name>
    <dbReference type="NCBI Taxonomy" id="703497"/>
    <lineage>
        <taxon>Eukaryota</taxon>
        <taxon>Fungi</taxon>
        <taxon>Dikarya</taxon>
        <taxon>Ascomycota</taxon>
        <taxon>Pezizomycotina</taxon>
        <taxon>Dothideomycetes</taxon>
        <taxon>Dothideomycetes incertae sedis</taxon>
        <taxon>Microthyriales</taxon>
        <taxon>Microthyriaceae</taxon>
        <taxon>Microthyrium</taxon>
    </lineage>
</organism>
<dbReference type="AlphaFoldDB" id="A0A6A6U8R9"/>
<dbReference type="Proteomes" id="UP000799302">
    <property type="component" value="Unassembled WGS sequence"/>
</dbReference>
<evidence type="ECO:0000256" key="1">
    <source>
        <dbReference type="SAM" id="MobiDB-lite"/>
    </source>
</evidence>
<name>A0A6A6U8R9_9PEZI</name>
<dbReference type="EMBL" id="MU004237">
    <property type="protein sequence ID" value="KAF2667693.1"/>
    <property type="molecule type" value="Genomic_DNA"/>
</dbReference>
<accession>A0A6A6U8R9</accession>
<protein>
    <submittedName>
        <fullName evidence="2">Uncharacterized protein</fullName>
    </submittedName>
</protein>
<evidence type="ECO:0000313" key="2">
    <source>
        <dbReference type="EMBL" id="KAF2667693.1"/>
    </source>
</evidence>
<reference evidence="2" key="1">
    <citation type="journal article" date="2020" name="Stud. Mycol.">
        <title>101 Dothideomycetes genomes: a test case for predicting lifestyles and emergence of pathogens.</title>
        <authorList>
            <person name="Haridas S."/>
            <person name="Albert R."/>
            <person name="Binder M."/>
            <person name="Bloem J."/>
            <person name="Labutti K."/>
            <person name="Salamov A."/>
            <person name="Andreopoulos B."/>
            <person name="Baker S."/>
            <person name="Barry K."/>
            <person name="Bills G."/>
            <person name="Bluhm B."/>
            <person name="Cannon C."/>
            <person name="Castanera R."/>
            <person name="Culley D."/>
            <person name="Daum C."/>
            <person name="Ezra D."/>
            <person name="Gonzalez J."/>
            <person name="Henrissat B."/>
            <person name="Kuo A."/>
            <person name="Liang C."/>
            <person name="Lipzen A."/>
            <person name="Lutzoni F."/>
            <person name="Magnuson J."/>
            <person name="Mondo S."/>
            <person name="Nolan M."/>
            <person name="Ohm R."/>
            <person name="Pangilinan J."/>
            <person name="Park H.-J."/>
            <person name="Ramirez L."/>
            <person name="Alfaro M."/>
            <person name="Sun H."/>
            <person name="Tritt A."/>
            <person name="Yoshinaga Y."/>
            <person name="Zwiers L.-H."/>
            <person name="Turgeon B."/>
            <person name="Goodwin S."/>
            <person name="Spatafora J."/>
            <person name="Crous P."/>
            <person name="Grigoriev I."/>
        </authorList>
    </citation>
    <scope>NUCLEOTIDE SEQUENCE</scope>
    <source>
        <strain evidence="2">CBS 115976</strain>
    </source>
</reference>
<gene>
    <name evidence="2" type="ORF">BT63DRAFT_456993</name>
</gene>
<feature type="region of interest" description="Disordered" evidence="1">
    <location>
        <begin position="75"/>
        <end position="172"/>
    </location>
</feature>
<sequence length="369" mass="42717">MQQMMRKKPEYSNYQADYQGTFSPIFSQHGYRAGLFGGPILDDLYDYRNSLWYLRMDDASRKAYDSLFEEQEQDNRQWMAMDYPSEPPSEDEIEKDKENRLPVYTSKATTSKVTFADSKTSHKPSSENKHTNKSKVTKSNTKEVITSTPKTKSNKHVIDDSDDDNNSSANNNNGDFEYFRRTYLTTRRPVGKNVVKADTFWHDRKRSKCLKIAQNGEAMEAVRLAVKWMSEPGCPPLVTIDFCLLIIDAVGISDDIVLYYLRCAFLAWKKLIKMVDEAGDLKNKVIEDRLYRKSRRLRLLWVQRAQEVEKIEIALFFADLHQKLYEKGIQVGLPEGAGLEAGQKLMTEDDECLEDFFSQDEEVSDEMCE</sequence>
<evidence type="ECO:0000313" key="3">
    <source>
        <dbReference type="Proteomes" id="UP000799302"/>
    </source>
</evidence>
<keyword evidence="3" id="KW-1185">Reference proteome</keyword>